<accession>A0A319EG90</accession>
<comment type="similarity">
    <text evidence="1">Belongs to the fungal fucose-specific lectin family.</text>
</comment>
<dbReference type="OrthoDB" id="4391545at2759"/>
<dbReference type="EMBL" id="KZ826328">
    <property type="protein sequence ID" value="PYI09307.1"/>
    <property type="molecule type" value="Genomic_DNA"/>
</dbReference>
<evidence type="ECO:0000256" key="3">
    <source>
        <dbReference type="ARBA" id="ARBA00022734"/>
    </source>
</evidence>
<dbReference type="Pfam" id="PF07938">
    <property type="entry name" value="Fungal_lectin"/>
    <property type="match status" value="1"/>
</dbReference>
<gene>
    <name evidence="4" type="ORF">BO78DRAFT_415856</name>
</gene>
<evidence type="ECO:0000313" key="4">
    <source>
        <dbReference type="EMBL" id="PYI09307.1"/>
    </source>
</evidence>
<evidence type="ECO:0000256" key="2">
    <source>
        <dbReference type="ARBA" id="ARBA00015560"/>
    </source>
</evidence>
<dbReference type="SUPFAM" id="SSF89372">
    <property type="entry name" value="Fucose-specific lectin"/>
    <property type="match status" value="1"/>
</dbReference>
<keyword evidence="5" id="KW-1185">Reference proteome</keyword>
<dbReference type="InterPro" id="IPR012475">
    <property type="entry name" value="Fungal_lectin"/>
</dbReference>
<name>A0A319EG90_ASPSB</name>
<proteinExistence type="inferred from homology"/>
<dbReference type="Proteomes" id="UP000248423">
    <property type="component" value="Unassembled WGS sequence"/>
</dbReference>
<reference evidence="4 5" key="1">
    <citation type="submission" date="2018-02" db="EMBL/GenBank/DDBJ databases">
        <title>The genomes of Aspergillus section Nigri reveals drivers in fungal speciation.</title>
        <authorList>
            <consortium name="DOE Joint Genome Institute"/>
            <person name="Vesth T.C."/>
            <person name="Nybo J."/>
            <person name="Theobald S."/>
            <person name="Brandl J."/>
            <person name="Frisvad J.C."/>
            <person name="Nielsen K.F."/>
            <person name="Lyhne E.K."/>
            <person name="Kogle M.E."/>
            <person name="Kuo A."/>
            <person name="Riley R."/>
            <person name="Clum A."/>
            <person name="Nolan M."/>
            <person name="Lipzen A."/>
            <person name="Salamov A."/>
            <person name="Henrissat B."/>
            <person name="Wiebenga A."/>
            <person name="De vries R.P."/>
            <person name="Grigoriev I.V."/>
            <person name="Mortensen U.H."/>
            <person name="Andersen M.R."/>
            <person name="Baker S.E."/>
        </authorList>
    </citation>
    <scope>NUCLEOTIDE SEQUENCE [LARGE SCALE GENOMIC DNA]</scope>
    <source>
        <strain evidence="4 5">CBS 121057</strain>
    </source>
</reference>
<dbReference type="Gene3D" id="2.120.10.70">
    <property type="entry name" value="Fucose-specific lectin"/>
    <property type="match status" value="1"/>
</dbReference>
<keyword evidence="3" id="KW-0430">Lectin</keyword>
<sequence length="263" mass="29106">MELHPAGQVAVLEDGKTYYLCQSDDALTEEERSSDSCGIEAPVGSAQPATNAAYLVYGDSQRAIYCLDQENYLQAFQFDEDDWEWQQGNLDGLRIQVAPDTHLAAISTDDDIDLVFFQLPDGQLCAITRHNGQAWQQSSALPNTGPADGASLFALCVDAGVRVFYAHKDCSIHQLELNGTAWTDSEVPKTGGVLQKSHIVARQQGSGISIQFCDEDARVYVLKEGELSRLGFVFRGRLKKDQDAQSDRWPEELESTIKWKGLK</sequence>
<dbReference type="AlphaFoldDB" id="A0A319EG90"/>
<evidence type="ECO:0000256" key="1">
    <source>
        <dbReference type="ARBA" id="ARBA00009042"/>
    </source>
</evidence>
<organism evidence="4 5">
    <name type="scientific">Aspergillus sclerotiicarbonarius (strain CBS 121057 / IBT 28362)</name>
    <dbReference type="NCBI Taxonomy" id="1448318"/>
    <lineage>
        <taxon>Eukaryota</taxon>
        <taxon>Fungi</taxon>
        <taxon>Dikarya</taxon>
        <taxon>Ascomycota</taxon>
        <taxon>Pezizomycotina</taxon>
        <taxon>Eurotiomycetes</taxon>
        <taxon>Eurotiomycetidae</taxon>
        <taxon>Eurotiales</taxon>
        <taxon>Aspergillaceae</taxon>
        <taxon>Aspergillus</taxon>
        <taxon>Aspergillus subgen. Circumdati</taxon>
    </lineage>
</organism>
<dbReference type="GO" id="GO:0030246">
    <property type="term" value="F:carbohydrate binding"/>
    <property type="evidence" value="ECO:0007669"/>
    <property type="project" value="UniProtKB-KW"/>
</dbReference>
<dbReference type="VEuPathDB" id="FungiDB:BO78DRAFT_415856"/>
<protein>
    <recommendedName>
        <fullName evidence="2">Fucose-specific lectin</fullName>
    </recommendedName>
</protein>
<evidence type="ECO:0000313" key="5">
    <source>
        <dbReference type="Proteomes" id="UP000248423"/>
    </source>
</evidence>